<evidence type="ECO:0000313" key="10">
    <source>
        <dbReference type="Proteomes" id="UP001218412"/>
    </source>
</evidence>
<accession>A0ABY7SZL6</accession>
<comment type="similarity">
    <text evidence="7">Belongs to the TRAP transporter small permease family.</text>
</comment>
<keyword evidence="4 7" id="KW-0812">Transmembrane</keyword>
<sequence length="166" mass="17462">MRRVGPLGLVERLIDGWALVGGLVLLAVIIINLAAVIGAAIGRPLPGDFELTEMGVAIAVFAFLPYCQLRDANVTADIFTMGAGPQLIAVLKAFAALVASGFAVILLWRMSAGLVDMREYGYATAILQVPIWLAFVPILVSLALLTAAALITLFDSVSTVREGSHA</sequence>
<comment type="subcellular location">
    <subcellularLocation>
        <location evidence="7">Cell inner membrane</location>
        <topology evidence="7">Multi-pass membrane protein</topology>
    </subcellularLocation>
    <subcellularLocation>
        <location evidence="1">Cell membrane</location>
        <topology evidence="1">Multi-pass membrane protein</topology>
    </subcellularLocation>
</comment>
<keyword evidence="5 7" id="KW-1133">Transmembrane helix</keyword>
<keyword evidence="7" id="KW-0997">Cell inner membrane</keyword>
<gene>
    <name evidence="9" type="ORF">JHW45_07210</name>
</gene>
<keyword evidence="3" id="KW-1003">Cell membrane</keyword>
<evidence type="ECO:0000256" key="5">
    <source>
        <dbReference type="ARBA" id="ARBA00022989"/>
    </source>
</evidence>
<comment type="caution">
    <text evidence="7">Lacks conserved residue(s) required for the propagation of feature annotation.</text>
</comment>
<evidence type="ECO:0000256" key="4">
    <source>
        <dbReference type="ARBA" id="ARBA00022692"/>
    </source>
</evidence>
<dbReference type="Pfam" id="PF04290">
    <property type="entry name" value="DctQ"/>
    <property type="match status" value="1"/>
</dbReference>
<keyword evidence="2 7" id="KW-0813">Transport</keyword>
<organism evidence="9 10">
    <name type="scientific">Paracoccus stylophorae</name>
    <dbReference type="NCBI Taxonomy" id="659350"/>
    <lineage>
        <taxon>Bacteria</taxon>
        <taxon>Pseudomonadati</taxon>
        <taxon>Pseudomonadota</taxon>
        <taxon>Alphaproteobacteria</taxon>
        <taxon>Rhodobacterales</taxon>
        <taxon>Paracoccaceae</taxon>
        <taxon>Paracoccus</taxon>
    </lineage>
</organism>
<proteinExistence type="inferred from homology"/>
<reference evidence="9 10" key="1">
    <citation type="submission" date="2021-01" db="EMBL/GenBank/DDBJ databases">
        <title>Biogeographic distribution of Paracoccus.</title>
        <authorList>
            <person name="Hollensteiner J."/>
            <person name="Leineberger J."/>
            <person name="Brinkhoff T."/>
            <person name="Daniel R."/>
        </authorList>
    </citation>
    <scope>NUCLEOTIDE SEQUENCE [LARGE SCALE GENOMIC DNA]</scope>
    <source>
        <strain evidence="9 10">LMG25392</strain>
    </source>
</reference>
<evidence type="ECO:0000256" key="1">
    <source>
        <dbReference type="ARBA" id="ARBA00004651"/>
    </source>
</evidence>
<dbReference type="Proteomes" id="UP001218412">
    <property type="component" value="Chromosome"/>
</dbReference>
<keyword evidence="6 7" id="KW-0472">Membrane</keyword>
<evidence type="ECO:0000256" key="6">
    <source>
        <dbReference type="ARBA" id="ARBA00023136"/>
    </source>
</evidence>
<keyword evidence="10" id="KW-1185">Reference proteome</keyword>
<evidence type="ECO:0000259" key="8">
    <source>
        <dbReference type="Pfam" id="PF04290"/>
    </source>
</evidence>
<comment type="function">
    <text evidence="7">Part of the tripartite ATP-independent periplasmic (TRAP) transport system.</text>
</comment>
<evidence type="ECO:0000313" key="9">
    <source>
        <dbReference type="EMBL" id="WCR12515.1"/>
    </source>
</evidence>
<feature type="transmembrane region" description="Helical" evidence="7">
    <location>
        <begin position="86"/>
        <end position="108"/>
    </location>
</feature>
<feature type="transmembrane region" description="Helical" evidence="7">
    <location>
        <begin position="129"/>
        <end position="154"/>
    </location>
</feature>
<comment type="subunit">
    <text evidence="7">The complex comprises the extracytoplasmic solute receptor protein and the two transmembrane proteins.</text>
</comment>
<feature type="domain" description="Tripartite ATP-independent periplasmic transporters DctQ component" evidence="8">
    <location>
        <begin position="29"/>
        <end position="157"/>
    </location>
</feature>
<feature type="transmembrane region" description="Helical" evidence="7">
    <location>
        <begin position="16"/>
        <end position="42"/>
    </location>
</feature>
<evidence type="ECO:0000256" key="7">
    <source>
        <dbReference type="RuleBase" id="RU369079"/>
    </source>
</evidence>
<protein>
    <recommendedName>
        <fullName evidence="7">TRAP transporter small permease protein</fullName>
    </recommendedName>
</protein>
<dbReference type="EMBL" id="CP067134">
    <property type="protein sequence ID" value="WCR12515.1"/>
    <property type="molecule type" value="Genomic_DNA"/>
</dbReference>
<evidence type="ECO:0000256" key="3">
    <source>
        <dbReference type="ARBA" id="ARBA00022475"/>
    </source>
</evidence>
<dbReference type="InterPro" id="IPR055348">
    <property type="entry name" value="DctQ"/>
</dbReference>
<evidence type="ECO:0000256" key="2">
    <source>
        <dbReference type="ARBA" id="ARBA00022448"/>
    </source>
</evidence>
<name>A0ABY7SZL6_9RHOB</name>